<dbReference type="EMBL" id="GGEC01044796">
    <property type="protein sequence ID" value="MBX25280.1"/>
    <property type="molecule type" value="Transcribed_RNA"/>
</dbReference>
<proteinExistence type="predicted"/>
<protein>
    <submittedName>
        <fullName evidence="1">Uncharacterized protein</fullName>
    </submittedName>
</protein>
<evidence type="ECO:0000313" key="1">
    <source>
        <dbReference type="EMBL" id="MBX25280.1"/>
    </source>
</evidence>
<reference evidence="1" key="1">
    <citation type="submission" date="2018-02" db="EMBL/GenBank/DDBJ databases">
        <title>Rhizophora mucronata_Transcriptome.</title>
        <authorList>
            <person name="Meera S.P."/>
            <person name="Sreeshan A."/>
            <person name="Augustine A."/>
        </authorList>
    </citation>
    <scope>NUCLEOTIDE SEQUENCE</scope>
    <source>
        <tissue evidence="1">Leaf</tissue>
    </source>
</reference>
<dbReference type="AlphaFoldDB" id="A0A2P2M4Y0"/>
<name>A0A2P2M4Y0_RHIMU</name>
<accession>A0A2P2M4Y0</accession>
<sequence>MYCTVYNIVNTMGTTKHLQSRLRRRVGAEFTSQHTFLLILLRSSRMKNFSHCFSAPGDQSLISNYHSQMAAANYGVVAVAAQIPVVEELLRVADPNCHKNIVKV</sequence>
<organism evidence="1">
    <name type="scientific">Rhizophora mucronata</name>
    <name type="common">Asiatic mangrove</name>
    <dbReference type="NCBI Taxonomy" id="61149"/>
    <lineage>
        <taxon>Eukaryota</taxon>
        <taxon>Viridiplantae</taxon>
        <taxon>Streptophyta</taxon>
        <taxon>Embryophyta</taxon>
        <taxon>Tracheophyta</taxon>
        <taxon>Spermatophyta</taxon>
        <taxon>Magnoliopsida</taxon>
        <taxon>eudicotyledons</taxon>
        <taxon>Gunneridae</taxon>
        <taxon>Pentapetalae</taxon>
        <taxon>rosids</taxon>
        <taxon>fabids</taxon>
        <taxon>Malpighiales</taxon>
        <taxon>Rhizophoraceae</taxon>
        <taxon>Rhizophora</taxon>
    </lineage>
</organism>